<dbReference type="InParanoid" id="A0A2J7QUS1"/>
<evidence type="ECO:0000313" key="3">
    <source>
        <dbReference type="Proteomes" id="UP000235965"/>
    </source>
</evidence>
<evidence type="ECO:0008006" key="4">
    <source>
        <dbReference type="Google" id="ProtNLM"/>
    </source>
</evidence>
<sequence length="238" mass="26768">MLQVLSLILIGFTLPTKVSAVKKDASGIKFIPTIPPQDVKETSRTSRQSSLLYTPINNLKYHNNFLPVSVLVNGGVTSEQEGSSGYITQQVQEHYQNLPQKQQQQILAAIRAAKQPKSPVYHATPLEPYGALLKQASPSKYEEKTVVVTPKPIVEHHQGDQSAAEETGDHSYYTSNNFVGKHTEVVIPETKHEPLAYKSLHQHHQTLHIHDDHEEPKNVSQEYSSIDSYKNTNYRIPR</sequence>
<accession>A0A2J7QUS1</accession>
<dbReference type="STRING" id="105785.A0A2J7QUS1"/>
<evidence type="ECO:0000256" key="1">
    <source>
        <dbReference type="SAM" id="SignalP"/>
    </source>
</evidence>
<comment type="caution">
    <text evidence="2">The sequence shown here is derived from an EMBL/GenBank/DDBJ whole genome shotgun (WGS) entry which is preliminary data.</text>
</comment>
<dbReference type="AlphaFoldDB" id="A0A2J7QUS1"/>
<keyword evidence="3" id="KW-1185">Reference proteome</keyword>
<organism evidence="2 3">
    <name type="scientific">Cryptotermes secundus</name>
    <dbReference type="NCBI Taxonomy" id="105785"/>
    <lineage>
        <taxon>Eukaryota</taxon>
        <taxon>Metazoa</taxon>
        <taxon>Ecdysozoa</taxon>
        <taxon>Arthropoda</taxon>
        <taxon>Hexapoda</taxon>
        <taxon>Insecta</taxon>
        <taxon>Pterygota</taxon>
        <taxon>Neoptera</taxon>
        <taxon>Polyneoptera</taxon>
        <taxon>Dictyoptera</taxon>
        <taxon>Blattodea</taxon>
        <taxon>Blattoidea</taxon>
        <taxon>Termitoidae</taxon>
        <taxon>Kalotermitidae</taxon>
        <taxon>Cryptotermitinae</taxon>
        <taxon>Cryptotermes</taxon>
    </lineage>
</organism>
<dbReference type="Proteomes" id="UP000235965">
    <property type="component" value="Unassembled WGS sequence"/>
</dbReference>
<feature type="signal peptide" evidence="1">
    <location>
        <begin position="1"/>
        <end position="20"/>
    </location>
</feature>
<proteinExistence type="predicted"/>
<dbReference type="EMBL" id="NEVH01010488">
    <property type="protein sequence ID" value="PNF32326.1"/>
    <property type="molecule type" value="Genomic_DNA"/>
</dbReference>
<name>A0A2J7QUS1_9NEOP</name>
<gene>
    <name evidence="2" type="ORF">B7P43_G13644</name>
</gene>
<reference evidence="2 3" key="1">
    <citation type="submission" date="2017-12" db="EMBL/GenBank/DDBJ databases">
        <title>Hemimetabolous genomes reveal molecular basis of termite eusociality.</title>
        <authorList>
            <person name="Harrison M.C."/>
            <person name="Jongepier E."/>
            <person name="Robertson H.M."/>
            <person name="Arning N."/>
            <person name="Bitard-Feildel T."/>
            <person name="Chao H."/>
            <person name="Childers C.P."/>
            <person name="Dinh H."/>
            <person name="Doddapaneni H."/>
            <person name="Dugan S."/>
            <person name="Gowin J."/>
            <person name="Greiner C."/>
            <person name="Han Y."/>
            <person name="Hu H."/>
            <person name="Hughes D.S.T."/>
            <person name="Huylmans A.-K."/>
            <person name="Kemena C."/>
            <person name="Kremer L.P.M."/>
            <person name="Lee S.L."/>
            <person name="Lopez-Ezquerra A."/>
            <person name="Mallet L."/>
            <person name="Monroy-Kuhn J.M."/>
            <person name="Moser A."/>
            <person name="Murali S.C."/>
            <person name="Muzny D.M."/>
            <person name="Otani S."/>
            <person name="Piulachs M.-D."/>
            <person name="Poelchau M."/>
            <person name="Qu J."/>
            <person name="Schaub F."/>
            <person name="Wada-Katsumata A."/>
            <person name="Worley K.C."/>
            <person name="Xie Q."/>
            <person name="Ylla G."/>
            <person name="Poulsen M."/>
            <person name="Gibbs R.A."/>
            <person name="Schal C."/>
            <person name="Richards S."/>
            <person name="Belles X."/>
            <person name="Korb J."/>
            <person name="Bornberg-Bauer E."/>
        </authorList>
    </citation>
    <scope>NUCLEOTIDE SEQUENCE [LARGE SCALE GENOMIC DNA]</scope>
    <source>
        <tissue evidence="2">Whole body</tissue>
    </source>
</reference>
<protein>
    <recommendedName>
        <fullName evidence="4">Zasp-like motif domain-containing protein</fullName>
    </recommendedName>
</protein>
<feature type="chain" id="PRO_5014473825" description="Zasp-like motif domain-containing protein" evidence="1">
    <location>
        <begin position="21"/>
        <end position="238"/>
    </location>
</feature>
<keyword evidence="1" id="KW-0732">Signal</keyword>
<evidence type="ECO:0000313" key="2">
    <source>
        <dbReference type="EMBL" id="PNF32326.1"/>
    </source>
</evidence>
<dbReference type="OrthoDB" id="6595597at2759"/>